<keyword evidence="6" id="KW-0143">Chaperone</keyword>
<feature type="domain" description="PPIase FKBP-type" evidence="11">
    <location>
        <begin position="6"/>
        <end position="95"/>
    </location>
</feature>
<keyword evidence="5 9" id="KW-0697">Rotamase</keyword>
<keyword evidence="13" id="KW-1185">Reference proteome</keyword>
<evidence type="ECO:0000256" key="8">
    <source>
        <dbReference type="ARBA" id="ARBA00037071"/>
    </source>
</evidence>
<evidence type="ECO:0000256" key="3">
    <source>
        <dbReference type="ARBA" id="ARBA00006577"/>
    </source>
</evidence>
<comment type="subcellular location">
    <subcellularLocation>
        <location evidence="2">Cytoplasm</location>
    </subcellularLocation>
</comment>
<dbReference type="GO" id="GO:0005737">
    <property type="term" value="C:cytoplasm"/>
    <property type="evidence" value="ECO:0007669"/>
    <property type="project" value="UniProtKB-SubCell"/>
</dbReference>
<evidence type="ECO:0000256" key="2">
    <source>
        <dbReference type="ARBA" id="ARBA00004496"/>
    </source>
</evidence>
<dbReference type="EC" id="5.2.1.8" evidence="10"/>
<dbReference type="Gene3D" id="3.10.50.40">
    <property type="match status" value="1"/>
</dbReference>
<name>A0A7T8BC74_9SPIR</name>
<evidence type="ECO:0000256" key="4">
    <source>
        <dbReference type="ARBA" id="ARBA00022490"/>
    </source>
</evidence>
<organism evidence="12 13">
    <name type="scientific">Breznakiella homolactica</name>
    <dbReference type="NCBI Taxonomy" id="2798577"/>
    <lineage>
        <taxon>Bacteria</taxon>
        <taxon>Pseudomonadati</taxon>
        <taxon>Spirochaetota</taxon>
        <taxon>Spirochaetia</taxon>
        <taxon>Spirochaetales</taxon>
        <taxon>Breznakiellaceae</taxon>
        <taxon>Breznakiella</taxon>
    </lineage>
</organism>
<dbReference type="Proteomes" id="UP000595917">
    <property type="component" value="Chromosome"/>
</dbReference>
<dbReference type="PANTHER" id="PTHR47861">
    <property type="entry name" value="FKBP-TYPE PEPTIDYL-PROLYL CIS-TRANS ISOMERASE SLYD"/>
    <property type="match status" value="1"/>
</dbReference>
<comment type="similarity">
    <text evidence="3 10">Belongs to the FKBP-type PPIase family.</text>
</comment>
<dbReference type="GO" id="GO:0003755">
    <property type="term" value="F:peptidyl-prolyl cis-trans isomerase activity"/>
    <property type="evidence" value="ECO:0007669"/>
    <property type="project" value="UniProtKB-UniRule"/>
</dbReference>
<dbReference type="PANTHER" id="PTHR47861:SF3">
    <property type="entry name" value="FKBP-TYPE PEPTIDYL-PROLYL CIS-TRANS ISOMERASE SLYD"/>
    <property type="match status" value="1"/>
</dbReference>
<comment type="catalytic activity">
    <reaction evidence="1 9 10">
        <text>[protein]-peptidylproline (omega=180) = [protein]-peptidylproline (omega=0)</text>
        <dbReference type="Rhea" id="RHEA:16237"/>
        <dbReference type="Rhea" id="RHEA-COMP:10747"/>
        <dbReference type="Rhea" id="RHEA-COMP:10748"/>
        <dbReference type="ChEBI" id="CHEBI:83833"/>
        <dbReference type="ChEBI" id="CHEBI:83834"/>
        <dbReference type="EC" id="5.2.1.8"/>
    </reaction>
</comment>
<accession>A0A7T8BC74</accession>
<dbReference type="EMBL" id="CP067089">
    <property type="protein sequence ID" value="QQO11297.1"/>
    <property type="molecule type" value="Genomic_DNA"/>
</dbReference>
<dbReference type="Pfam" id="PF00254">
    <property type="entry name" value="FKBP_C"/>
    <property type="match status" value="1"/>
</dbReference>
<comment type="function">
    <text evidence="8">Also involved in hydrogenase metallocenter assembly, probably by participating in the nickel insertion step. This function in hydrogenase biosynthesis requires chaperone activity and the presence of the metal-binding domain, but not PPIase activity.</text>
</comment>
<evidence type="ECO:0000313" key="12">
    <source>
        <dbReference type="EMBL" id="QQO11297.1"/>
    </source>
</evidence>
<dbReference type="InterPro" id="IPR046357">
    <property type="entry name" value="PPIase_dom_sf"/>
</dbReference>
<sequence length="177" mass="18603">MEITKDRVASFDYTLTDKENQVLDSSSGSGPLSYLHGHDNIIPGLEKVMEGKKEGDTFTVTVPAAEAYGERDERLVINVPLDRFEGAEVVEAGMQFEAETPEGNRIVTITRVADGMATVDANHPLAGTDLTFDVTVAAVRAATSEELEHGHPHIAGGCGDDCSCGDGDCGGGCSCGN</sequence>
<dbReference type="SUPFAM" id="SSF54534">
    <property type="entry name" value="FKBP-like"/>
    <property type="match status" value="1"/>
</dbReference>
<evidence type="ECO:0000256" key="6">
    <source>
        <dbReference type="ARBA" id="ARBA00023186"/>
    </source>
</evidence>
<proteinExistence type="inferred from homology"/>
<evidence type="ECO:0000256" key="10">
    <source>
        <dbReference type="RuleBase" id="RU003915"/>
    </source>
</evidence>
<evidence type="ECO:0000256" key="1">
    <source>
        <dbReference type="ARBA" id="ARBA00000971"/>
    </source>
</evidence>
<keyword evidence="4" id="KW-0963">Cytoplasm</keyword>
<dbReference type="InterPro" id="IPR001179">
    <property type="entry name" value="PPIase_FKBP_dom"/>
</dbReference>
<evidence type="ECO:0000256" key="5">
    <source>
        <dbReference type="ARBA" id="ARBA00023110"/>
    </source>
</evidence>
<dbReference type="AlphaFoldDB" id="A0A7T8BC74"/>
<dbReference type="GO" id="GO:0042026">
    <property type="term" value="P:protein refolding"/>
    <property type="evidence" value="ECO:0007669"/>
    <property type="project" value="UniProtKB-ARBA"/>
</dbReference>
<reference evidence="12" key="1">
    <citation type="submission" date="2021-01" db="EMBL/GenBank/DDBJ databases">
        <title>Description of Breznakiella homolactica.</title>
        <authorList>
            <person name="Song Y."/>
            <person name="Brune A."/>
        </authorList>
    </citation>
    <scope>NUCLEOTIDE SEQUENCE</scope>
    <source>
        <strain evidence="12">RmG30</strain>
    </source>
</reference>
<evidence type="ECO:0000313" key="13">
    <source>
        <dbReference type="Proteomes" id="UP000595917"/>
    </source>
</evidence>
<dbReference type="KEGG" id="bhc:JFL75_02335"/>
<protein>
    <recommendedName>
        <fullName evidence="10">Peptidyl-prolyl cis-trans isomerase</fullName>
        <ecNumber evidence="10">5.2.1.8</ecNumber>
    </recommendedName>
</protein>
<dbReference type="PROSITE" id="PS50059">
    <property type="entry name" value="FKBP_PPIASE"/>
    <property type="match status" value="1"/>
</dbReference>
<evidence type="ECO:0000256" key="7">
    <source>
        <dbReference type="ARBA" id="ARBA00023235"/>
    </source>
</evidence>
<evidence type="ECO:0000256" key="9">
    <source>
        <dbReference type="PROSITE-ProRule" id="PRU00277"/>
    </source>
</evidence>
<gene>
    <name evidence="12" type="ORF">JFL75_02335</name>
</gene>
<evidence type="ECO:0000259" key="11">
    <source>
        <dbReference type="PROSITE" id="PS50059"/>
    </source>
</evidence>
<keyword evidence="7 9" id="KW-0413">Isomerase</keyword>